<gene>
    <name evidence="1" type="ORF">VNO78_17668</name>
</gene>
<proteinExistence type="predicted"/>
<evidence type="ECO:0000313" key="2">
    <source>
        <dbReference type="Proteomes" id="UP001386955"/>
    </source>
</evidence>
<keyword evidence="2" id="KW-1185">Reference proteome</keyword>
<reference evidence="1 2" key="1">
    <citation type="submission" date="2024-01" db="EMBL/GenBank/DDBJ databases">
        <title>The genomes of 5 underutilized Papilionoideae crops provide insights into root nodulation and disease resistanc.</title>
        <authorList>
            <person name="Jiang F."/>
        </authorList>
    </citation>
    <scope>NUCLEOTIDE SEQUENCE [LARGE SCALE GENOMIC DNA]</scope>
    <source>
        <strain evidence="1">DUOXIRENSHENG_FW03</strain>
        <tissue evidence="1">Leaves</tissue>
    </source>
</reference>
<protein>
    <submittedName>
        <fullName evidence="1">Uncharacterized protein</fullName>
    </submittedName>
</protein>
<sequence>MTRTTQPLKASGKISEQIAPNVQSSSFNHWQLLDEPGDQRWPSYCLQMHVPHGPFNFFFESHLALANTWQCPIRWRIKGSHKPHSLGPTDQRIATLSFHCTSTQELAPVAQYCLLVE</sequence>
<organism evidence="1 2">
    <name type="scientific">Psophocarpus tetragonolobus</name>
    <name type="common">Winged bean</name>
    <name type="synonym">Dolichos tetragonolobus</name>
    <dbReference type="NCBI Taxonomy" id="3891"/>
    <lineage>
        <taxon>Eukaryota</taxon>
        <taxon>Viridiplantae</taxon>
        <taxon>Streptophyta</taxon>
        <taxon>Embryophyta</taxon>
        <taxon>Tracheophyta</taxon>
        <taxon>Spermatophyta</taxon>
        <taxon>Magnoliopsida</taxon>
        <taxon>eudicotyledons</taxon>
        <taxon>Gunneridae</taxon>
        <taxon>Pentapetalae</taxon>
        <taxon>rosids</taxon>
        <taxon>fabids</taxon>
        <taxon>Fabales</taxon>
        <taxon>Fabaceae</taxon>
        <taxon>Papilionoideae</taxon>
        <taxon>50 kb inversion clade</taxon>
        <taxon>NPAAA clade</taxon>
        <taxon>indigoferoid/millettioid clade</taxon>
        <taxon>Phaseoleae</taxon>
        <taxon>Psophocarpus</taxon>
    </lineage>
</organism>
<name>A0AAN9SHJ4_PSOTE</name>
<dbReference type="EMBL" id="JAYMYS010000004">
    <property type="protein sequence ID" value="KAK7396571.1"/>
    <property type="molecule type" value="Genomic_DNA"/>
</dbReference>
<comment type="caution">
    <text evidence="1">The sequence shown here is derived from an EMBL/GenBank/DDBJ whole genome shotgun (WGS) entry which is preliminary data.</text>
</comment>
<dbReference type="Proteomes" id="UP001386955">
    <property type="component" value="Unassembled WGS sequence"/>
</dbReference>
<evidence type="ECO:0000313" key="1">
    <source>
        <dbReference type="EMBL" id="KAK7396571.1"/>
    </source>
</evidence>
<dbReference type="AlphaFoldDB" id="A0AAN9SHJ4"/>
<accession>A0AAN9SHJ4</accession>